<evidence type="ECO:0000256" key="2">
    <source>
        <dbReference type="SAM" id="Phobius"/>
    </source>
</evidence>
<feature type="transmembrane region" description="Helical" evidence="2">
    <location>
        <begin position="49"/>
        <end position="73"/>
    </location>
</feature>
<evidence type="ECO:0000313" key="4">
    <source>
        <dbReference type="Proteomes" id="UP000245711"/>
    </source>
</evidence>
<keyword evidence="2" id="KW-0812">Transmembrane</keyword>
<name>A0A2S2BZX9_9NOCA</name>
<dbReference type="EMBL" id="CP021354">
    <property type="protein sequence ID" value="AWK74172.1"/>
    <property type="molecule type" value="Genomic_DNA"/>
</dbReference>
<sequence length="74" mass="7915">MTVTPAGSYHTPNTRNFSSGSTRNGSLPVAYYKPILRMFPPTSETVEKVAMLTVYGLMAAALLIIALQVAGILN</sequence>
<keyword evidence="4" id="KW-1185">Reference proteome</keyword>
<feature type="region of interest" description="Disordered" evidence="1">
    <location>
        <begin position="1"/>
        <end position="25"/>
    </location>
</feature>
<evidence type="ECO:0000313" key="3">
    <source>
        <dbReference type="EMBL" id="AWK74172.1"/>
    </source>
</evidence>
<keyword evidence="2" id="KW-0472">Membrane</keyword>
<dbReference type="AlphaFoldDB" id="A0A2S2BZX9"/>
<gene>
    <name evidence="3" type="ORF">CBI38_24080</name>
</gene>
<organism evidence="3 4">
    <name type="scientific">Rhodococcus oxybenzonivorans</name>
    <dbReference type="NCBI Taxonomy" id="1990687"/>
    <lineage>
        <taxon>Bacteria</taxon>
        <taxon>Bacillati</taxon>
        <taxon>Actinomycetota</taxon>
        <taxon>Actinomycetes</taxon>
        <taxon>Mycobacteriales</taxon>
        <taxon>Nocardiaceae</taxon>
        <taxon>Rhodococcus</taxon>
    </lineage>
</organism>
<keyword evidence="2" id="KW-1133">Transmembrane helix</keyword>
<evidence type="ECO:0000256" key="1">
    <source>
        <dbReference type="SAM" id="MobiDB-lite"/>
    </source>
</evidence>
<proteinExistence type="predicted"/>
<dbReference type="Proteomes" id="UP000245711">
    <property type="component" value="Chromosome"/>
</dbReference>
<protein>
    <submittedName>
        <fullName evidence="3">Uncharacterized protein</fullName>
    </submittedName>
</protein>
<dbReference type="RefSeq" id="WP_109332874.1">
    <property type="nucleotide sequence ID" value="NZ_CP021354.1"/>
</dbReference>
<accession>A0A2S2BZX9</accession>
<dbReference type="KEGG" id="roz:CBI38_24080"/>
<dbReference type="OrthoDB" id="4467095at2"/>
<reference evidence="3 4" key="1">
    <citation type="submission" date="2017-05" db="EMBL/GenBank/DDBJ databases">
        <title>Isolation of Rhodococcus sp. S2-17 biodegrading of BP-3.</title>
        <authorList>
            <person name="Lee Y."/>
            <person name="Kim K.H."/>
            <person name="Chun B.H."/>
            <person name="Jung H.S."/>
            <person name="Jeon C.O."/>
        </authorList>
    </citation>
    <scope>NUCLEOTIDE SEQUENCE [LARGE SCALE GENOMIC DNA]</scope>
    <source>
        <strain evidence="3 4">S2-17</strain>
    </source>
</reference>